<gene>
    <name evidence="2" type="ORF">CVT24_003781</name>
</gene>
<dbReference type="Proteomes" id="UP000284842">
    <property type="component" value="Unassembled WGS sequence"/>
</dbReference>
<keyword evidence="3" id="KW-1185">Reference proteome</keyword>
<dbReference type="InParanoid" id="A0A409VUS0"/>
<reference evidence="2 3" key="1">
    <citation type="journal article" date="2018" name="Evol. Lett.">
        <title>Horizontal gene cluster transfer increased hallucinogenic mushroom diversity.</title>
        <authorList>
            <person name="Reynolds H.T."/>
            <person name="Vijayakumar V."/>
            <person name="Gluck-Thaler E."/>
            <person name="Korotkin H.B."/>
            <person name="Matheny P.B."/>
            <person name="Slot J.C."/>
        </authorList>
    </citation>
    <scope>NUCLEOTIDE SEQUENCE [LARGE SCALE GENOMIC DNA]</scope>
    <source>
        <strain evidence="2 3">2629</strain>
    </source>
</reference>
<accession>A0A409VUS0</accession>
<protein>
    <submittedName>
        <fullName evidence="2">Uncharacterized protein</fullName>
    </submittedName>
</protein>
<evidence type="ECO:0000313" key="3">
    <source>
        <dbReference type="Proteomes" id="UP000284842"/>
    </source>
</evidence>
<feature type="compositionally biased region" description="Polar residues" evidence="1">
    <location>
        <begin position="146"/>
        <end position="162"/>
    </location>
</feature>
<comment type="caution">
    <text evidence="2">The sequence shown here is derived from an EMBL/GenBank/DDBJ whole genome shotgun (WGS) entry which is preliminary data.</text>
</comment>
<organism evidence="2 3">
    <name type="scientific">Panaeolus cyanescens</name>
    <dbReference type="NCBI Taxonomy" id="181874"/>
    <lineage>
        <taxon>Eukaryota</taxon>
        <taxon>Fungi</taxon>
        <taxon>Dikarya</taxon>
        <taxon>Basidiomycota</taxon>
        <taxon>Agaricomycotina</taxon>
        <taxon>Agaricomycetes</taxon>
        <taxon>Agaricomycetidae</taxon>
        <taxon>Agaricales</taxon>
        <taxon>Agaricineae</taxon>
        <taxon>Galeropsidaceae</taxon>
        <taxon>Panaeolus</taxon>
    </lineage>
</organism>
<dbReference type="AlphaFoldDB" id="A0A409VUS0"/>
<proteinExistence type="predicted"/>
<dbReference type="EMBL" id="NHTK01005968">
    <property type="protein sequence ID" value="PPQ70006.1"/>
    <property type="molecule type" value="Genomic_DNA"/>
</dbReference>
<dbReference type="OrthoDB" id="10536775at2759"/>
<name>A0A409VUS0_9AGAR</name>
<feature type="region of interest" description="Disordered" evidence="1">
    <location>
        <begin position="141"/>
        <end position="168"/>
    </location>
</feature>
<evidence type="ECO:0000256" key="1">
    <source>
        <dbReference type="SAM" id="MobiDB-lite"/>
    </source>
</evidence>
<evidence type="ECO:0000313" key="2">
    <source>
        <dbReference type="EMBL" id="PPQ70006.1"/>
    </source>
</evidence>
<sequence length="184" mass="20610">MEPLQVLPFQFFIGRSTGPMPGKPRAEDKRTESANTVTVVCRRFLYNYHTPTLYKGTVTPDICDILVQGSIEVDENCTYHDSLQVFYTGPPTNGPALEPGQIPYATVVTIVVTFIKPSAYHTTFLDEIPLDDVRPMPLEKRGVAEQESQSPQETAEPASSGQPAPARPTSFLDWFRKWFQFLSP</sequence>